<sequence>MKKKFLKFLLVLAVAIGSIASIDFVSPNTAQAKDRTYKTKTDVSVFREGNLNYKKATYSNTFGYSWAGHPYTTIDTYRSGKVKATLQYQTKKGWKNYKTFYITKKGHMRFNVSSYLDLNTKFRYKFENIGSKKAIPYKFYSNTKLKFSNAEKIAFKNSNPSTTTEQTQKTKYNVNVVRKGSLFYKKVIYTNTFGYYYAYKLNGTITGFNSSSIYTERAGKVKATLQYNTKKGWKDYKTVYVTKKGFNSLNVDIHKLGFNTKFRYKIQNIGSKNSIPYTFYSMTPYEYSK</sequence>
<proteinExistence type="predicted"/>
<feature type="chain" id="PRO_5002246499" evidence="1">
    <location>
        <begin position="33"/>
        <end position="289"/>
    </location>
</feature>
<dbReference type="AlphaFoldDB" id="A0A0D1I6Q0"/>
<gene>
    <name evidence="2" type="ORF">SC09_contig8orf00098</name>
</gene>
<dbReference type="Proteomes" id="UP000032247">
    <property type="component" value="Unassembled WGS sequence"/>
</dbReference>
<dbReference type="PATRIC" id="fig|1423.173.peg.4903"/>
<evidence type="ECO:0000256" key="1">
    <source>
        <dbReference type="SAM" id="SignalP"/>
    </source>
</evidence>
<name>A0A0D1I6Q0_BACIU</name>
<keyword evidence="1" id="KW-0732">Signal</keyword>
<protein>
    <submittedName>
        <fullName evidence="2">Uncharacterized protein</fullName>
    </submittedName>
</protein>
<reference evidence="2 3" key="1">
    <citation type="submission" date="2014-12" db="EMBL/GenBank/DDBJ databases">
        <title>Comparative genome analysis of Bacillus coagulans HM-08, Clostridium butyricum HM-68, Bacillus subtilis HM-66 and Bacillus licheniformis BL-09.</title>
        <authorList>
            <person name="Zhang H."/>
        </authorList>
    </citation>
    <scope>NUCLEOTIDE SEQUENCE [LARGE SCALE GENOMIC DNA]</scope>
    <source>
        <strain evidence="2 3">HM-66</strain>
    </source>
</reference>
<dbReference type="EMBL" id="JXBC01000014">
    <property type="protein sequence ID" value="KIU04453.1"/>
    <property type="molecule type" value="Genomic_DNA"/>
</dbReference>
<comment type="caution">
    <text evidence="2">The sequence shown here is derived from an EMBL/GenBank/DDBJ whole genome shotgun (WGS) entry which is preliminary data.</text>
</comment>
<dbReference type="RefSeq" id="WP_052501896.1">
    <property type="nucleotide sequence ID" value="NZ_CP061871.1"/>
</dbReference>
<accession>A0A0D1I6Q0</accession>
<evidence type="ECO:0000313" key="3">
    <source>
        <dbReference type="Proteomes" id="UP000032247"/>
    </source>
</evidence>
<evidence type="ECO:0000313" key="2">
    <source>
        <dbReference type="EMBL" id="KIU04453.1"/>
    </source>
</evidence>
<organism evidence="2 3">
    <name type="scientific">Bacillus subtilis</name>
    <dbReference type="NCBI Taxonomy" id="1423"/>
    <lineage>
        <taxon>Bacteria</taxon>
        <taxon>Bacillati</taxon>
        <taxon>Bacillota</taxon>
        <taxon>Bacilli</taxon>
        <taxon>Bacillales</taxon>
        <taxon>Bacillaceae</taxon>
        <taxon>Bacillus</taxon>
    </lineage>
</organism>
<feature type="signal peptide" evidence="1">
    <location>
        <begin position="1"/>
        <end position="32"/>
    </location>
</feature>